<dbReference type="EMBL" id="KZ613533">
    <property type="protein sequence ID" value="PMD13266.1"/>
    <property type="molecule type" value="Genomic_DNA"/>
</dbReference>
<dbReference type="AlphaFoldDB" id="A0A2J6PHB1"/>
<keyword evidence="2" id="KW-1185">Reference proteome</keyword>
<protein>
    <submittedName>
        <fullName evidence="1">Uncharacterized protein</fullName>
    </submittedName>
</protein>
<sequence>MATIDVSDELLRLLTAINEKLDSGRRLERRESVAANEVLAEQQNLTPNGRWGDNTLAGWFLNSDVHLRPPSSKGIFETNPIRELIEHNEEESDILRSWGLKYESPFRTHLIEARDIAEEICKIPRDLWAIPSDGRIFLALTPRSLSLGKRPRADLLESLTRLREFDADLRSRKGCGFSVLDYDPWARKYLAHGALKDDFESELFMTDFVTREICWDDQNPEPGPQSRDRGGIFAPLAMKRFLSVDIQRTAPWRRIIILCGLGTMPPTSPNSSSTGSGHRYFEQPVPNSNGVIYDLWQQEAPNLLIEEHLNCSRTSAKGSENPFLRPRGFQLVFFEILDDPKPARETIWKMGELFEDNTGGTNKLRKRLFRRSAFSVRTPSFLISCKTHCY</sequence>
<dbReference type="Proteomes" id="UP000235672">
    <property type="component" value="Unassembled WGS sequence"/>
</dbReference>
<gene>
    <name evidence="1" type="ORF">NA56DRAFT_637975</name>
</gene>
<accession>A0A2J6PHB1</accession>
<reference evidence="1 2" key="1">
    <citation type="submission" date="2016-05" db="EMBL/GenBank/DDBJ databases">
        <title>A degradative enzymes factory behind the ericoid mycorrhizal symbiosis.</title>
        <authorList>
            <consortium name="DOE Joint Genome Institute"/>
            <person name="Martino E."/>
            <person name="Morin E."/>
            <person name="Grelet G."/>
            <person name="Kuo A."/>
            <person name="Kohler A."/>
            <person name="Daghino S."/>
            <person name="Barry K."/>
            <person name="Choi C."/>
            <person name="Cichocki N."/>
            <person name="Clum A."/>
            <person name="Copeland A."/>
            <person name="Hainaut M."/>
            <person name="Haridas S."/>
            <person name="Labutti K."/>
            <person name="Lindquist E."/>
            <person name="Lipzen A."/>
            <person name="Khouja H.-R."/>
            <person name="Murat C."/>
            <person name="Ohm R."/>
            <person name="Olson A."/>
            <person name="Spatafora J."/>
            <person name="Veneault-Fourrey C."/>
            <person name="Henrissat B."/>
            <person name="Grigoriev I."/>
            <person name="Martin F."/>
            <person name="Perotto S."/>
        </authorList>
    </citation>
    <scope>NUCLEOTIDE SEQUENCE [LARGE SCALE GENOMIC DNA]</scope>
    <source>
        <strain evidence="1 2">UAMH 7357</strain>
    </source>
</reference>
<proteinExistence type="predicted"/>
<evidence type="ECO:0000313" key="2">
    <source>
        <dbReference type="Proteomes" id="UP000235672"/>
    </source>
</evidence>
<evidence type="ECO:0000313" key="1">
    <source>
        <dbReference type="EMBL" id="PMD13266.1"/>
    </source>
</evidence>
<dbReference type="OrthoDB" id="10641424at2759"/>
<name>A0A2J6PHB1_9HELO</name>
<organism evidence="1 2">
    <name type="scientific">Hyaloscypha hepaticicola</name>
    <dbReference type="NCBI Taxonomy" id="2082293"/>
    <lineage>
        <taxon>Eukaryota</taxon>
        <taxon>Fungi</taxon>
        <taxon>Dikarya</taxon>
        <taxon>Ascomycota</taxon>
        <taxon>Pezizomycotina</taxon>
        <taxon>Leotiomycetes</taxon>
        <taxon>Helotiales</taxon>
        <taxon>Hyaloscyphaceae</taxon>
        <taxon>Hyaloscypha</taxon>
    </lineage>
</organism>